<evidence type="ECO:0000259" key="1">
    <source>
        <dbReference type="PROSITE" id="PS50994"/>
    </source>
</evidence>
<dbReference type="InterPro" id="IPR012337">
    <property type="entry name" value="RNaseH-like_sf"/>
</dbReference>
<dbReference type="AlphaFoldDB" id="A0A5B6VIE4"/>
<dbReference type="PROSITE" id="PS50994">
    <property type="entry name" value="INTEGRASE"/>
    <property type="match status" value="1"/>
</dbReference>
<comment type="caution">
    <text evidence="2">The sequence shown here is derived from an EMBL/GenBank/DDBJ whole genome shotgun (WGS) entry which is preliminary data.</text>
</comment>
<keyword evidence="3" id="KW-1185">Reference proteome</keyword>
<dbReference type="GO" id="GO:0003964">
    <property type="term" value="F:RNA-directed DNA polymerase activity"/>
    <property type="evidence" value="ECO:0007669"/>
    <property type="project" value="UniProtKB-KW"/>
</dbReference>
<accession>A0A5B6VIE4</accession>
<name>A0A5B6VIE4_9ROSI</name>
<reference evidence="3" key="1">
    <citation type="journal article" date="2019" name="Plant Biotechnol. J.">
        <title>Genome sequencing of the Australian wild diploid species Gossypium australe highlights disease resistance and delayed gland morphogenesis.</title>
        <authorList>
            <person name="Cai Y."/>
            <person name="Cai X."/>
            <person name="Wang Q."/>
            <person name="Wang P."/>
            <person name="Zhang Y."/>
            <person name="Cai C."/>
            <person name="Xu Y."/>
            <person name="Wang K."/>
            <person name="Zhou Z."/>
            <person name="Wang C."/>
            <person name="Geng S."/>
            <person name="Li B."/>
            <person name="Dong Q."/>
            <person name="Hou Y."/>
            <person name="Wang H."/>
            <person name="Ai P."/>
            <person name="Liu Z."/>
            <person name="Yi F."/>
            <person name="Sun M."/>
            <person name="An G."/>
            <person name="Cheng J."/>
            <person name="Zhang Y."/>
            <person name="Shi Q."/>
            <person name="Xie Y."/>
            <person name="Shi X."/>
            <person name="Chang Y."/>
            <person name="Huang F."/>
            <person name="Chen Y."/>
            <person name="Hong S."/>
            <person name="Mi L."/>
            <person name="Sun Q."/>
            <person name="Zhang L."/>
            <person name="Zhou B."/>
            <person name="Peng R."/>
            <person name="Zhang X."/>
            <person name="Liu F."/>
        </authorList>
    </citation>
    <scope>NUCLEOTIDE SEQUENCE [LARGE SCALE GENOMIC DNA]</scope>
    <source>
        <strain evidence="3">cv. PA1801</strain>
    </source>
</reference>
<dbReference type="InterPro" id="IPR001584">
    <property type="entry name" value="Integrase_cat-core"/>
</dbReference>
<dbReference type="GO" id="GO:0003676">
    <property type="term" value="F:nucleic acid binding"/>
    <property type="evidence" value="ECO:0007669"/>
    <property type="project" value="InterPro"/>
</dbReference>
<dbReference type="PANTHER" id="PTHR45835">
    <property type="entry name" value="YALI0A06105P"/>
    <property type="match status" value="1"/>
</dbReference>
<dbReference type="Proteomes" id="UP000325315">
    <property type="component" value="Unassembled WGS sequence"/>
</dbReference>
<protein>
    <submittedName>
        <fullName evidence="2">Reverse transcriptase</fullName>
    </submittedName>
</protein>
<dbReference type="OrthoDB" id="1002013at2759"/>
<keyword evidence="2" id="KW-0695">RNA-directed DNA polymerase</keyword>
<dbReference type="GO" id="GO:0015074">
    <property type="term" value="P:DNA integration"/>
    <property type="evidence" value="ECO:0007669"/>
    <property type="project" value="InterPro"/>
</dbReference>
<feature type="domain" description="Integrase catalytic" evidence="1">
    <location>
        <begin position="1"/>
        <end position="142"/>
    </location>
</feature>
<gene>
    <name evidence="2" type="ORF">EPI10_014674</name>
</gene>
<proteinExistence type="predicted"/>
<dbReference type="SUPFAM" id="SSF53098">
    <property type="entry name" value="Ribonuclease H-like"/>
    <property type="match status" value="1"/>
</dbReference>
<evidence type="ECO:0000313" key="3">
    <source>
        <dbReference type="Proteomes" id="UP000325315"/>
    </source>
</evidence>
<organism evidence="2 3">
    <name type="scientific">Gossypium australe</name>
    <dbReference type="NCBI Taxonomy" id="47621"/>
    <lineage>
        <taxon>Eukaryota</taxon>
        <taxon>Viridiplantae</taxon>
        <taxon>Streptophyta</taxon>
        <taxon>Embryophyta</taxon>
        <taxon>Tracheophyta</taxon>
        <taxon>Spermatophyta</taxon>
        <taxon>Magnoliopsida</taxon>
        <taxon>eudicotyledons</taxon>
        <taxon>Gunneridae</taxon>
        <taxon>Pentapetalae</taxon>
        <taxon>rosids</taxon>
        <taxon>malvids</taxon>
        <taxon>Malvales</taxon>
        <taxon>Malvaceae</taxon>
        <taxon>Malvoideae</taxon>
        <taxon>Gossypium</taxon>
    </lineage>
</organism>
<dbReference type="EMBL" id="SMMG02000006">
    <property type="protein sequence ID" value="KAA3468824.1"/>
    <property type="molecule type" value="Genomic_DNA"/>
</dbReference>
<keyword evidence="2" id="KW-0808">Transferase</keyword>
<dbReference type="InterPro" id="IPR036397">
    <property type="entry name" value="RNaseH_sf"/>
</dbReference>
<dbReference type="Gene3D" id="3.30.420.10">
    <property type="entry name" value="Ribonuclease H-like superfamily/Ribonuclease H"/>
    <property type="match status" value="1"/>
</dbReference>
<sequence>MNFVEGLPVSQSKSTILVVVDRLTKYGHFMALHHPFTIASVAYEYFQQIYKLHGAPESIVSDRDKDLFKYLRTQLHLSTAYHPQVDWQTETLNKCLESYLRCMSREKPSEWVAWLPLVEWWYNTTYHSTIHMTSYEALYGQEPPVHLPYLTEVS</sequence>
<keyword evidence="2" id="KW-0548">Nucleotidyltransferase</keyword>
<evidence type="ECO:0000313" key="2">
    <source>
        <dbReference type="EMBL" id="KAA3468824.1"/>
    </source>
</evidence>
<dbReference type="PANTHER" id="PTHR45835:SF104">
    <property type="entry name" value="PROTEIN NYNRIN-LIKE"/>
    <property type="match status" value="1"/>
</dbReference>